<organism evidence="1 2">
    <name type="scientific">Araneus ventricosus</name>
    <name type="common">Orbweaver spider</name>
    <name type="synonym">Epeira ventricosa</name>
    <dbReference type="NCBI Taxonomy" id="182803"/>
    <lineage>
        <taxon>Eukaryota</taxon>
        <taxon>Metazoa</taxon>
        <taxon>Ecdysozoa</taxon>
        <taxon>Arthropoda</taxon>
        <taxon>Chelicerata</taxon>
        <taxon>Arachnida</taxon>
        <taxon>Araneae</taxon>
        <taxon>Araneomorphae</taxon>
        <taxon>Entelegynae</taxon>
        <taxon>Araneoidea</taxon>
        <taxon>Araneidae</taxon>
        <taxon>Araneus</taxon>
    </lineage>
</organism>
<sequence length="94" mass="10011">MTRTTPELALPPFLGSSGLCGYLCAAPMGGRMIQRATGTIHGGSSVELCFEPATLRSRGQDLATRPPRPEVFVALLIKSFGGNNNLSFGRINFI</sequence>
<comment type="caution">
    <text evidence="1">The sequence shown here is derived from an EMBL/GenBank/DDBJ whole genome shotgun (WGS) entry which is preliminary data.</text>
</comment>
<dbReference type="Proteomes" id="UP000499080">
    <property type="component" value="Unassembled WGS sequence"/>
</dbReference>
<gene>
    <name evidence="1" type="ORF">AVEN_252174_1</name>
</gene>
<accession>A0A4Y2MXX6</accession>
<protein>
    <submittedName>
        <fullName evidence="1">Uncharacterized protein</fullName>
    </submittedName>
</protein>
<evidence type="ECO:0000313" key="2">
    <source>
        <dbReference type="Proteomes" id="UP000499080"/>
    </source>
</evidence>
<proteinExistence type="predicted"/>
<dbReference type="AlphaFoldDB" id="A0A4Y2MXX6"/>
<dbReference type="EMBL" id="BGPR01008097">
    <property type="protein sequence ID" value="GBN31553.1"/>
    <property type="molecule type" value="Genomic_DNA"/>
</dbReference>
<evidence type="ECO:0000313" key="1">
    <source>
        <dbReference type="EMBL" id="GBN31553.1"/>
    </source>
</evidence>
<reference evidence="1 2" key="1">
    <citation type="journal article" date="2019" name="Sci. Rep.">
        <title>Orb-weaving spider Araneus ventricosus genome elucidates the spidroin gene catalogue.</title>
        <authorList>
            <person name="Kono N."/>
            <person name="Nakamura H."/>
            <person name="Ohtoshi R."/>
            <person name="Moran D.A.P."/>
            <person name="Shinohara A."/>
            <person name="Yoshida Y."/>
            <person name="Fujiwara M."/>
            <person name="Mori M."/>
            <person name="Tomita M."/>
            <person name="Arakawa K."/>
        </authorList>
    </citation>
    <scope>NUCLEOTIDE SEQUENCE [LARGE SCALE GENOMIC DNA]</scope>
</reference>
<name>A0A4Y2MXX6_ARAVE</name>
<keyword evidence="2" id="KW-1185">Reference proteome</keyword>